<dbReference type="EMBL" id="KF602047">
    <property type="protein sequence ID" value="AHE38764.1"/>
    <property type="molecule type" value="Genomic_DNA"/>
</dbReference>
<proteinExistence type="predicted"/>
<dbReference type="AlphaFoldDB" id="V9Z439"/>
<feature type="transmembrane region" description="Helical" evidence="2">
    <location>
        <begin position="32"/>
        <end position="51"/>
    </location>
</feature>
<evidence type="ECO:0000256" key="2">
    <source>
        <dbReference type="SAM" id="Phobius"/>
    </source>
</evidence>
<organism evidence="3">
    <name type="scientific">Streptomyces sp. FR1</name>
    <dbReference type="NCBI Taxonomy" id="349971"/>
    <lineage>
        <taxon>Bacteria</taxon>
        <taxon>Bacillati</taxon>
        <taxon>Actinomycetota</taxon>
        <taxon>Actinomycetes</taxon>
        <taxon>Kitasatosporales</taxon>
        <taxon>Streptomycetaceae</taxon>
        <taxon>Streptomyces</taxon>
    </lineage>
</organism>
<protein>
    <submittedName>
        <fullName evidence="3">Uncharacterized protein</fullName>
    </submittedName>
</protein>
<sequence>MSAFLIAVVVIFLIMSATVAFTVKVLSSTPARIGVVIGAFVSLVVAFPPIIRALEPSAPAAPPPAVVSPTSQPSAAGEVGM</sequence>
<evidence type="ECO:0000256" key="1">
    <source>
        <dbReference type="SAM" id="MobiDB-lite"/>
    </source>
</evidence>
<accession>V9Z439</accession>
<feature type="compositionally biased region" description="Low complexity" evidence="1">
    <location>
        <begin position="67"/>
        <end position="81"/>
    </location>
</feature>
<feature type="region of interest" description="Disordered" evidence="1">
    <location>
        <begin position="58"/>
        <end position="81"/>
    </location>
</feature>
<keyword evidence="3" id="KW-0614">Plasmid</keyword>
<keyword evidence="2" id="KW-0812">Transmembrane</keyword>
<geneLocation type="plasmid" evidence="3">
    <name>pFRL2</name>
</geneLocation>
<evidence type="ECO:0000313" key="3">
    <source>
        <dbReference type="EMBL" id="AHE38764.1"/>
    </source>
</evidence>
<keyword evidence="2" id="KW-0472">Membrane</keyword>
<keyword evidence="2" id="KW-1133">Transmembrane helix</keyword>
<reference evidence="3" key="1">
    <citation type="submission" date="2013-09" db="EMBL/GenBank/DDBJ databases">
        <title>Complete nucleotide sequence of Streptomyces linear plasmid pFRL2.</title>
        <authorList>
            <person name="Chen Z."/>
            <person name="Fang P."/>
            <person name="Qin Z."/>
        </authorList>
    </citation>
    <scope>NUCLEOTIDE SEQUENCE</scope>
    <source>
        <plasmid evidence="3">pFRL2</plasmid>
    </source>
</reference>
<name>V9Z439_9ACTN</name>
<gene>
    <name evidence="3" type="ORF">pFRL2_89c</name>
</gene>